<proteinExistence type="predicted"/>
<evidence type="ECO:0000259" key="15">
    <source>
        <dbReference type="PROSITE" id="PS50222"/>
    </source>
</evidence>
<reference evidence="16" key="1">
    <citation type="submission" date="2025-08" db="UniProtKB">
        <authorList>
            <consortium name="Ensembl"/>
        </authorList>
    </citation>
    <scope>IDENTIFICATION</scope>
</reference>
<evidence type="ECO:0000256" key="9">
    <source>
        <dbReference type="ARBA" id="ARBA00023136"/>
    </source>
</evidence>
<dbReference type="InterPro" id="IPR000261">
    <property type="entry name" value="EH_dom"/>
</dbReference>
<evidence type="ECO:0000256" key="3">
    <source>
        <dbReference type="ARBA" id="ARBA00022553"/>
    </source>
</evidence>
<dbReference type="SMART" id="SM00027">
    <property type="entry name" value="EH"/>
    <property type="match status" value="3"/>
</dbReference>
<evidence type="ECO:0000256" key="8">
    <source>
        <dbReference type="ARBA" id="ARBA00022990"/>
    </source>
</evidence>
<sequence length="764" mass="85578">MYETYYKQVDPACTGRVGSSDAALFLKKSGLTDGILGKIWDLADPEGKGFLDKQGFFIALRLIACAQSGHDVILSNLNLTLPPPKFHDNTSPLLLASTDAHWAVRVEERAKFDGIFESLLPVNGLLSGDKVKPVLMNSKLPLDVLGRVWDLSDIDKDGHLDRDEFAVAMHLVYRALEKEPVPSVLPPSLVPPSKRKKVPIFPGAVPVLPASPPPKDSLRSTPSHGSVNSLNSTGSLSPKHSLKQTQPSANWVVPLTDKIRYDEIFLKTDLDLDGFVSGQEVKDIFMHSGLSQNLLAHIWALADTRQMGKLNKDQFALAMYLIQQKVSKGIDPPQVLLPDMIPPSERTTPVQDSSSSVGSGEFTGVKELDDISQEIAQLQREKYSLEQDIREREGAIRQKTNEVQELQNDLDRETSSLQELEAQKQDAQDRLDEMDQQKAKLKDMLNDVRQKCQEESQVITSLKMQIQSQESDLKSQEDDISRAKTELNRLQQEETQLEQSIQAGKVQLETIIKSLKSTQEEINQARSKLSRLQETLQEANKSIEQYNEALNGLHSGSMTNLLSPGDSKDRPDDPFKNKALLFSNNAQELQRDPFQTEDPFKGADPFKGNPFGGDPFKESDPFRTSVPEDFFKKAEKRDPFTSDPFLQNSTLPSKVRRFGLFYLFFRLEVSNLWHHIKQPGVQGRQVGQVHPPLPFPPSPHYLVLFTMQVTQALCSHKGSADLCSRTAWINCFAGCFGGDISLQTTKIFSWTTRNPRPTGWRPLT</sequence>
<dbReference type="PROSITE" id="PS50031">
    <property type="entry name" value="EH"/>
    <property type="match status" value="3"/>
</dbReference>
<dbReference type="GeneTree" id="ENSGT00940000155438"/>
<feature type="domain" description="EF-hand" evidence="15">
    <location>
        <begin position="140"/>
        <end position="175"/>
    </location>
</feature>
<evidence type="ECO:0000256" key="13">
    <source>
        <dbReference type="SAM" id="MobiDB-lite"/>
    </source>
</evidence>
<dbReference type="Gene3D" id="1.10.287.1490">
    <property type="match status" value="1"/>
</dbReference>
<dbReference type="PROSITE" id="PS50222">
    <property type="entry name" value="EF_HAND_2"/>
    <property type="match status" value="2"/>
</dbReference>
<evidence type="ECO:0000256" key="10">
    <source>
        <dbReference type="ARBA" id="ARBA00023176"/>
    </source>
</evidence>
<organism evidence="16 17">
    <name type="scientific">Laticauda laticaudata</name>
    <name type="common">Blue-ringed sea krait</name>
    <name type="synonym">Blue-lipped sea krait</name>
    <dbReference type="NCBI Taxonomy" id="8630"/>
    <lineage>
        <taxon>Eukaryota</taxon>
        <taxon>Metazoa</taxon>
        <taxon>Chordata</taxon>
        <taxon>Craniata</taxon>
        <taxon>Vertebrata</taxon>
        <taxon>Euteleostomi</taxon>
        <taxon>Lepidosauria</taxon>
        <taxon>Squamata</taxon>
        <taxon>Bifurcata</taxon>
        <taxon>Unidentata</taxon>
        <taxon>Episquamata</taxon>
        <taxon>Toxicofera</taxon>
        <taxon>Serpentes</taxon>
        <taxon>Colubroidea</taxon>
        <taxon>Elapidae</taxon>
        <taxon>Laticaudinae</taxon>
        <taxon>Laticauda</taxon>
    </lineage>
</organism>
<evidence type="ECO:0000259" key="14">
    <source>
        <dbReference type="PROSITE" id="PS50031"/>
    </source>
</evidence>
<feature type="region of interest" description="Disordered" evidence="13">
    <location>
        <begin position="555"/>
        <end position="575"/>
    </location>
</feature>
<evidence type="ECO:0000256" key="2">
    <source>
        <dbReference type="ARBA" id="ARBA00022475"/>
    </source>
</evidence>
<dbReference type="SMART" id="SM00054">
    <property type="entry name" value="EFh"/>
    <property type="match status" value="3"/>
</dbReference>
<dbReference type="InterPro" id="IPR011992">
    <property type="entry name" value="EF-hand-dom_pair"/>
</dbReference>
<feature type="domain" description="EH" evidence="14">
    <location>
        <begin position="257"/>
        <end position="347"/>
    </location>
</feature>
<keyword evidence="4" id="KW-0254">Endocytosis</keyword>
<keyword evidence="7" id="KW-0106">Calcium</keyword>
<dbReference type="Proteomes" id="UP000694406">
    <property type="component" value="Unplaced"/>
</dbReference>
<feature type="coiled-coil region" evidence="12">
    <location>
        <begin position="368"/>
        <end position="549"/>
    </location>
</feature>
<dbReference type="CDD" id="cd00052">
    <property type="entry name" value="EH"/>
    <property type="match status" value="3"/>
</dbReference>
<dbReference type="AlphaFoldDB" id="A0A8C5SD76"/>
<dbReference type="InterPro" id="IPR018247">
    <property type="entry name" value="EF_Hand_1_Ca_BS"/>
</dbReference>
<evidence type="ECO:0000256" key="7">
    <source>
        <dbReference type="ARBA" id="ARBA00022837"/>
    </source>
</evidence>
<dbReference type="GO" id="GO:0016197">
    <property type="term" value="P:endosomal transport"/>
    <property type="evidence" value="ECO:0007669"/>
    <property type="project" value="TreeGrafter"/>
</dbReference>
<dbReference type="FunFam" id="1.10.238.10:FF:000026">
    <property type="entry name" value="Epidermal growth factor receptor pathway substrate 15-like 1"/>
    <property type="match status" value="2"/>
</dbReference>
<evidence type="ECO:0000256" key="12">
    <source>
        <dbReference type="SAM" id="Coils"/>
    </source>
</evidence>
<evidence type="ECO:0000256" key="5">
    <source>
        <dbReference type="ARBA" id="ARBA00022723"/>
    </source>
</evidence>
<gene>
    <name evidence="16" type="primary">EPS15L1</name>
</gene>
<dbReference type="GO" id="GO:0030132">
    <property type="term" value="C:clathrin coat of coated pit"/>
    <property type="evidence" value="ECO:0007669"/>
    <property type="project" value="TreeGrafter"/>
</dbReference>
<dbReference type="SUPFAM" id="SSF47473">
    <property type="entry name" value="EF-hand"/>
    <property type="match status" value="3"/>
</dbReference>
<dbReference type="Gene3D" id="1.10.238.10">
    <property type="entry name" value="EF-hand"/>
    <property type="match status" value="3"/>
</dbReference>
<dbReference type="PANTHER" id="PTHR11216:SF69">
    <property type="entry name" value="EPIDERMAL GROWTH FACTOR RECEPTOR SUBSTRATE 15-LIKE 1"/>
    <property type="match status" value="1"/>
</dbReference>
<dbReference type="PROSITE" id="PS00018">
    <property type="entry name" value="EF_HAND_1"/>
    <property type="match status" value="1"/>
</dbReference>
<dbReference type="Ensembl" id="ENSLLTT00000016435.1">
    <property type="protein sequence ID" value="ENSLLTP00000015823.1"/>
    <property type="gene ID" value="ENSLLTG00000011660.1"/>
</dbReference>
<dbReference type="Pfam" id="PF12763">
    <property type="entry name" value="EH"/>
    <property type="match status" value="3"/>
</dbReference>
<keyword evidence="10" id="KW-0168">Coated pit</keyword>
<feature type="compositionally biased region" description="Polar residues" evidence="13">
    <location>
        <begin position="219"/>
        <end position="243"/>
    </location>
</feature>
<protein>
    <submittedName>
        <fullName evidence="16">Epidermal growth factor receptor pathway substrate 15 like 1</fullName>
    </submittedName>
</protein>
<dbReference type="GO" id="GO:0005509">
    <property type="term" value="F:calcium ion binding"/>
    <property type="evidence" value="ECO:0007669"/>
    <property type="project" value="InterPro"/>
</dbReference>
<keyword evidence="3" id="KW-0597">Phosphoprotein</keyword>
<keyword evidence="9" id="KW-0472">Membrane</keyword>
<keyword evidence="8" id="KW-0007">Acetylation</keyword>
<feature type="domain" description="EH" evidence="14">
    <location>
        <begin position="1"/>
        <end position="87"/>
    </location>
</feature>
<keyword evidence="6" id="KW-0677">Repeat</keyword>
<keyword evidence="2" id="KW-1003">Cell membrane</keyword>
<evidence type="ECO:0000256" key="6">
    <source>
        <dbReference type="ARBA" id="ARBA00022737"/>
    </source>
</evidence>
<evidence type="ECO:0000256" key="4">
    <source>
        <dbReference type="ARBA" id="ARBA00022583"/>
    </source>
</evidence>
<keyword evidence="12" id="KW-0175">Coiled coil</keyword>
<name>A0A8C5SD76_LATLA</name>
<feature type="region of interest" description="Disordered" evidence="13">
    <location>
        <begin position="211"/>
        <end position="243"/>
    </location>
</feature>
<accession>A0A8C5SD76</accession>
<dbReference type="PANTHER" id="PTHR11216">
    <property type="entry name" value="EH DOMAIN"/>
    <property type="match status" value="1"/>
</dbReference>
<evidence type="ECO:0000256" key="11">
    <source>
        <dbReference type="ARBA" id="ARBA00037878"/>
    </source>
</evidence>
<feature type="domain" description="EH" evidence="14">
    <location>
        <begin position="108"/>
        <end position="196"/>
    </location>
</feature>
<reference evidence="16" key="2">
    <citation type="submission" date="2025-09" db="UniProtKB">
        <authorList>
            <consortium name="Ensembl"/>
        </authorList>
    </citation>
    <scope>IDENTIFICATION</scope>
</reference>
<dbReference type="GO" id="GO:0006897">
    <property type="term" value="P:endocytosis"/>
    <property type="evidence" value="ECO:0007669"/>
    <property type="project" value="UniProtKB-KW"/>
</dbReference>
<dbReference type="GO" id="GO:0045296">
    <property type="term" value="F:cadherin binding"/>
    <property type="evidence" value="ECO:0007669"/>
    <property type="project" value="TreeGrafter"/>
</dbReference>
<feature type="compositionally biased region" description="Basic and acidic residues" evidence="13">
    <location>
        <begin position="566"/>
        <end position="575"/>
    </location>
</feature>
<comment type="subcellular location">
    <subcellularLocation>
        <location evidence="1">Cell membrane</location>
        <topology evidence="1">Peripheral membrane protein</topology>
    </subcellularLocation>
    <subcellularLocation>
        <location evidence="11">Membrane</location>
        <location evidence="11">Coated pit</location>
    </subcellularLocation>
</comment>
<keyword evidence="5" id="KW-0479">Metal-binding</keyword>
<keyword evidence="17" id="KW-1185">Reference proteome</keyword>
<dbReference type="InterPro" id="IPR002048">
    <property type="entry name" value="EF_hand_dom"/>
</dbReference>
<evidence type="ECO:0000256" key="1">
    <source>
        <dbReference type="ARBA" id="ARBA00004202"/>
    </source>
</evidence>
<evidence type="ECO:0000313" key="16">
    <source>
        <dbReference type="Ensembl" id="ENSLLTP00000015823.1"/>
    </source>
</evidence>
<dbReference type="SUPFAM" id="SSF57997">
    <property type="entry name" value="Tropomyosin"/>
    <property type="match status" value="1"/>
</dbReference>
<feature type="domain" description="EF-hand" evidence="15">
    <location>
        <begin position="256"/>
        <end position="291"/>
    </location>
</feature>
<dbReference type="FunFam" id="1.10.238.10:FF:000074">
    <property type="entry name" value="epidermal growth factor receptor substrate 15 isoform X1"/>
    <property type="match status" value="1"/>
</dbReference>
<evidence type="ECO:0000313" key="17">
    <source>
        <dbReference type="Proteomes" id="UP000694406"/>
    </source>
</evidence>